<dbReference type="EMBL" id="RSAA01000016">
    <property type="protein sequence ID" value="RRO15105.1"/>
    <property type="molecule type" value="Genomic_DNA"/>
</dbReference>
<accession>A0A3R8R096</accession>
<keyword evidence="2" id="KW-1185">Reference proteome</keyword>
<evidence type="ECO:0000313" key="2">
    <source>
        <dbReference type="Proteomes" id="UP000274515"/>
    </source>
</evidence>
<proteinExistence type="predicted"/>
<evidence type="ECO:0000313" key="1">
    <source>
        <dbReference type="EMBL" id="RRO15105.1"/>
    </source>
</evidence>
<comment type="caution">
    <text evidence="1">The sequence shown here is derived from an EMBL/GenBank/DDBJ whole genome shotgun (WGS) entry which is preliminary data.</text>
</comment>
<gene>
    <name evidence="1" type="ORF">EIL87_17670</name>
</gene>
<organism evidence="1 2">
    <name type="scientific">Saccharopolyspora rhizosphaerae</name>
    <dbReference type="NCBI Taxonomy" id="2492662"/>
    <lineage>
        <taxon>Bacteria</taxon>
        <taxon>Bacillati</taxon>
        <taxon>Actinomycetota</taxon>
        <taxon>Actinomycetes</taxon>
        <taxon>Pseudonocardiales</taxon>
        <taxon>Pseudonocardiaceae</taxon>
        <taxon>Saccharopolyspora</taxon>
    </lineage>
</organism>
<name>A0A3R8R096_9PSEU</name>
<protein>
    <submittedName>
        <fullName evidence="1">Uncharacterized protein</fullName>
    </submittedName>
</protein>
<reference evidence="1 2" key="1">
    <citation type="submission" date="2018-11" db="EMBL/GenBank/DDBJ databases">
        <title>Saccharopolyspora rhizosphaerae sp. nov., an actinomycete isolated from rhizosphere soil in Thailand.</title>
        <authorList>
            <person name="Intra B."/>
            <person name="Euanorasetr J."/>
            <person name="Take A."/>
            <person name="Inahashi Y."/>
            <person name="Mori M."/>
            <person name="Panbangred W."/>
            <person name="Matsumoto A."/>
        </authorList>
    </citation>
    <scope>NUCLEOTIDE SEQUENCE [LARGE SCALE GENOMIC DNA]</scope>
    <source>
        <strain evidence="1 2">H219</strain>
    </source>
</reference>
<dbReference type="AlphaFoldDB" id="A0A3R8R096"/>
<dbReference type="Proteomes" id="UP000274515">
    <property type="component" value="Unassembled WGS sequence"/>
</dbReference>
<sequence>MAMWPTEDPHEQLRWRIACATASGSGNVTVLVMGDRVGIVLPPGDTLIFTAEEAEGLANLVDEAKGCTAVPR</sequence>
<dbReference type="OrthoDB" id="5191637at2"/>